<evidence type="ECO:0000313" key="2">
    <source>
        <dbReference type="Proteomes" id="UP000554144"/>
    </source>
</evidence>
<dbReference type="RefSeq" id="WP_130040213.1">
    <property type="nucleotide sequence ID" value="NZ_JACCEV010000003.1"/>
</dbReference>
<accession>A0A853H7K9</accession>
<dbReference type="PANTHER" id="PTHR35566:SF1">
    <property type="entry name" value="TYPE VI SECRETION SYSTEM BASEPLATE COMPONENT TSSK1"/>
    <property type="match status" value="1"/>
</dbReference>
<sequence>MERKKVVWSEGMFLRPHHFQQLERHLEHRNSIHTECAAGVFWGFKTLELDPDALALGKVSLRQAMGVFPDGTPFDFDSSDDAPAALDLPAGTHHKKVMLVIPRQRRGGQDVSFEDDSDKLARYCVREEEVADSSAVALGPAVLQLGHLRLRLMLEDDVDGEWLALGVAIVLERRSDNRLLLDQTYIPPTLAAGFNTVLRAYTHELYGLLEARSELLVRRLAEPGRGGVSEVSEFLLLKTINRYRGALWHVQQLETLHPERLFHDLLMLASDLATFSTEERRLVSFPAYLHDDLASSFTPLMVLLRRSLSAILEDKAIQIPLEEKGQGVRVAHINDLDMLRTAGLVLAVHAQMPSELTRTRLPAQAKLGPIERIRDLVHLQLPGIALRPLPNVPKPLPYHAGYIYFELEKNGEMWKQFERTGGLALHLAGDFPGLQLEFWAIRE</sequence>
<dbReference type="AlphaFoldDB" id="A0A853H7K9"/>
<dbReference type="Pfam" id="PF05936">
    <property type="entry name" value="T6SS_VasE"/>
    <property type="match status" value="1"/>
</dbReference>
<organism evidence="1 2">
    <name type="scientific">Pollutimonas harenae</name>
    <dbReference type="NCBI Taxonomy" id="657015"/>
    <lineage>
        <taxon>Bacteria</taxon>
        <taxon>Pseudomonadati</taxon>
        <taxon>Pseudomonadota</taxon>
        <taxon>Betaproteobacteria</taxon>
        <taxon>Burkholderiales</taxon>
        <taxon>Alcaligenaceae</taxon>
        <taxon>Pollutimonas</taxon>
    </lineage>
</organism>
<dbReference type="NCBIfam" id="TIGR03353">
    <property type="entry name" value="VI_chp_4"/>
    <property type="match status" value="1"/>
</dbReference>
<protein>
    <submittedName>
        <fullName evidence="1">Type VI secretion system baseplate subunit TssK</fullName>
    </submittedName>
</protein>
<dbReference type="InterPro" id="IPR010263">
    <property type="entry name" value="T6SS_TssK"/>
</dbReference>
<dbReference type="PANTHER" id="PTHR35566">
    <property type="entry name" value="BLR3599 PROTEIN"/>
    <property type="match status" value="1"/>
</dbReference>
<reference evidence="1 2" key="1">
    <citation type="submission" date="2020-07" db="EMBL/GenBank/DDBJ databases">
        <title>Taxonomic revisions and descriptions of new bacterial species based on genomic comparisons in the high-G+C-content subgroup of the family Alcaligenaceae.</title>
        <authorList>
            <person name="Szabo A."/>
            <person name="Felfoldi T."/>
        </authorList>
    </citation>
    <scope>NUCLEOTIDE SEQUENCE [LARGE SCALE GENOMIC DNA]</scope>
    <source>
        <strain evidence="1 2">DSM 25667</strain>
    </source>
</reference>
<proteinExistence type="predicted"/>
<comment type="caution">
    <text evidence="1">The sequence shown here is derived from an EMBL/GenBank/DDBJ whole genome shotgun (WGS) entry which is preliminary data.</text>
</comment>
<dbReference type="Proteomes" id="UP000554144">
    <property type="component" value="Unassembled WGS sequence"/>
</dbReference>
<gene>
    <name evidence="1" type="primary">tssK</name>
    <name evidence="1" type="ORF">H0A62_12795</name>
</gene>
<evidence type="ECO:0000313" key="1">
    <source>
        <dbReference type="EMBL" id="NYT86483.1"/>
    </source>
</evidence>
<keyword evidence="2" id="KW-1185">Reference proteome</keyword>
<dbReference type="EMBL" id="JACCEV010000003">
    <property type="protein sequence ID" value="NYT86483.1"/>
    <property type="molecule type" value="Genomic_DNA"/>
</dbReference>
<name>A0A853H7K9_9BURK</name>
<dbReference type="OrthoDB" id="9775333at2"/>